<keyword evidence="1" id="KW-0732">Signal</keyword>
<keyword evidence="4" id="KW-1185">Reference proteome</keyword>
<dbReference type="Gene3D" id="3.15.10.30">
    <property type="entry name" value="Haemolymph juvenile hormone binding protein"/>
    <property type="match status" value="1"/>
</dbReference>
<dbReference type="InterPro" id="IPR010562">
    <property type="entry name" value="Haemolymph_juvenile_hormone-bd"/>
</dbReference>
<dbReference type="PANTHER" id="PTHR11008:SF32">
    <property type="entry name" value="CIRCADIAN CLOCK-CONTROLLED PROTEIN DAYWAKE-RELATED"/>
    <property type="match status" value="1"/>
</dbReference>
<comment type="similarity">
    <text evidence="3">Belongs to the TO family.</text>
</comment>
<evidence type="ECO:0000313" key="4">
    <source>
        <dbReference type="Proteomes" id="UP000694846"/>
    </source>
</evidence>
<proteinExistence type="inferred from homology"/>
<sequence length="254" mass="28725">MTANITKIIFFHICFIFTIINGATLSKLPKGFKQCKISDPNLNECIRDGLQSAIPHLAKGIPSLGIIPLDPLRISELTIQQGTGPVSFKLNFTDLDLINLKKMTIQKVEYDPIKYRFYAEVEPKESIDLEGFYDITGKVLTFPIVGNGKCKISLDVPKFYDTVIMNPVVKNGSTHLEVDSLSWKFTATKLYIKMDNLFNGDKVLGDNMNLFLNENWREVLNEMQPAIEEVFGMAFKGIGHQFLNRIPLNQIFAD</sequence>
<gene>
    <name evidence="5" type="primary">LOC112682328</name>
</gene>
<evidence type="ECO:0000256" key="2">
    <source>
        <dbReference type="ARBA" id="ARBA00023108"/>
    </source>
</evidence>
<evidence type="ECO:0000256" key="3">
    <source>
        <dbReference type="ARBA" id="ARBA00060902"/>
    </source>
</evidence>
<evidence type="ECO:0000313" key="5">
    <source>
        <dbReference type="RefSeq" id="XP_025408664.1"/>
    </source>
</evidence>
<organism evidence="4 5">
    <name type="scientific">Sipha flava</name>
    <name type="common">yellow sugarcane aphid</name>
    <dbReference type="NCBI Taxonomy" id="143950"/>
    <lineage>
        <taxon>Eukaryota</taxon>
        <taxon>Metazoa</taxon>
        <taxon>Ecdysozoa</taxon>
        <taxon>Arthropoda</taxon>
        <taxon>Hexapoda</taxon>
        <taxon>Insecta</taxon>
        <taxon>Pterygota</taxon>
        <taxon>Neoptera</taxon>
        <taxon>Paraneoptera</taxon>
        <taxon>Hemiptera</taxon>
        <taxon>Sternorrhyncha</taxon>
        <taxon>Aphidomorpha</taxon>
        <taxon>Aphidoidea</taxon>
        <taxon>Aphididae</taxon>
        <taxon>Sipha</taxon>
    </lineage>
</organism>
<accession>A0A8B8FCR2</accession>
<dbReference type="GO" id="GO:0005615">
    <property type="term" value="C:extracellular space"/>
    <property type="evidence" value="ECO:0007669"/>
    <property type="project" value="TreeGrafter"/>
</dbReference>
<name>A0A8B8FCR2_9HEMI</name>
<keyword evidence="2" id="KW-0090">Biological rhythms</keyword>
<dbReference type="OrthoDB" id="8186595at2759"/>
<reference evidence="5" key="1">
    <citation type="submission" date="2025-08" db="UniProtKB">
        <authorList>
            <consortium name="RefSeq"/>
        </authorList>
    </citation>
    <scope>IDENTIFICATION</scope>
    <source>
        <tissue evidence="5">Whole body</tissue>
    </source>
</reference>
<evidence type="ECO:0000256" key="1">
    <source>
        <dbReference type="ARBA" id="ARBA00022729"/>
    </source>
</evidence>
<dbReference type="GO" id="GO:0007623">
    <property type="term" value="P:circadian rhythm"/>
    <property type="evidence" value="ECO:0007669"/>
    <property type="project" value="UniProtKB-ARBA"/>
</dbReference>
<dbReference type="AlphaFoldDB" id="A0A8B8FCR2"/>
<protein>
    <submittedName>
        <fullName evidence="5">Protein takeout-like</fullName>
    </submittedName>
</protein>
<dbReference type="RefSeq" id="XP_025408664.1">
    <property type="nucleotide sequence ID" value="XM_025552879.1"/>
</dbReference>
<dbReference type="Pfam" id="PF06585">
    <property type="entry name" value="JHBP"/>
    <property type="match status" value="1"/>
</dbReference>
<dbReference type="Proteomes" id="UP000694846">
    <property type="component" value="Unplaced"/>
</dbReference>
<dbReference type="FunFam" id="3.15.10.30:FF:000001">
    <property type="entry name" value="Takeout-like protein 1"/>
    <property type="match status" value="1"/>
</dbReference>
<dbReference type="InterPro" id="IPR038606">
    <property type="entry name" value="To_sf"/>
</dbReference>
<dbReference type="SMART" id="SM00700">
    <property type="entry name" value="JHBP"/>
    <property type="match status" value="1"/>
</dbReference>
<dbReference type="PANTHER" id="PTHR11008">
    <property type="entry name" value="PROTEIN TAKEOUT-LIKE PROTEIN"/>
    <property type="match status" value="1"/>
</dbReference>
<dbReference type="GeneID" id="112682328"/>